<name>A0A1W0A7Z3_9STRA</name>
<dbReference type="PROSITE" id="PS51725">
    <property type="entry name" value="ABM"/>
    <property type="match status" value="1"/>
</dbReference>
<dbReference type="OrthoDB" id="147975at2759"/>
<dbReference type="GO" id="GO:0004497">
    <property type="term" value="F:monooxygenase activity"/>
    <property type="evidence" value="ECO:0007669"/>
    <property type="project" value="UniProtKB-KW"/>
</dbReference>
<comment type="caution">
    <text evidence="2">The sequence shown here is derived from an EMBL/GenBank/DDBJ whole genome shotgun (WGS) entry which is preliminary data.</text>
</comment>
<dbReference type="InterPro" id="IPR007138">
    <property type="entry name" value="ABM_dom"/>
</dbReference>
<dbReference type="EMBL" id="JNBS01000356">
    <property type="protein sequence ID" value="OQS06329.1"/>
    <property type="molecule type" value="Genomic_DNA"/>
</dbReference>
<dbReference type="Pfam" id="PF03992">
    <property type="entry name" value="ABM"/>
    <property type="match status" value="1"/>
</dbReference>
<gene>
    <name evidence="2" type="ORF">THRCLA_20397</name>
</gene>
<evidence type="ECO:0000313" key="3">
    <source>
        <dbReference type="Proteomes" id="UP000243217"/>
    </source>
</evidence>
<dbReference type="InterPro" id="IPR011008">
    <property type="entry name" value="Dimeric_a/b-barrel"/>
</dbReference>
<feature type="domain" description="ABM" evidence="1">
    <location>
        <begin position="5"/>
        <end position="95"/>
    </location>
</feature>
<accession>A0A1W0A7Z3</accession>
<dbReference type="SUPFAM" id="SSF54909">
    <property type="entry name" value="Dimeric alpha+beta barrel"/>
    <property type="match status" value="1"/>
</dbReference>
<keyword evidence="2" id="KW-0503">Monooxygenase</keyword>
<evidence type="ECO:0000313" key="2">
    <source>
        <dbReference type="EMBL" id="OQS06329.1"/>
    </source>
</evidence>
<dbReference type="AlphaFoldDB" id="A0A1W0A7Z3"/>
<keyword evidence="3" id="KW-1185">Reference proteome</keyword>
<protein>
    <submittedName>
        <fullName evidence="2">Monooxygenase</fullName>
    </submittedName>
</protein>
<organism evidence="2 3">
    <name type="scientific">Thraustotheca clavata</name>
    <dbReference type="NCBI Taxonomy" id="74557"/>
    <lineage>
        <taxon>Eukaryota</taxon>
        <taxon>Sar</taxon>
        <taxon>Stramenopiles</taxon>
        <taxon>Oomycota</taxon>
        <taxon>Saprolegniomycetes</taxon>
        <taxon>Saprolegniales</taxon>
        <taxon>Achlyaceae</taxon>
        <taxon>Thraustotheca</taxon>
    </lineage>
</organism>
<sequence>MSGPIRVMTERIMSRGFEPTVCRLMEQMRTSVSKQPGLISVETLGDLQDFHHQVTISQWRSQKEYKAWVDSPEYKNITTKLNEVLDQPDCKTRIFQAPREDVFLL</sequence>
<evidence type="ECO:0000259" key="1">
    <source>
        <dbReference type="PROSITE" id="PS51725"/>
    </source>
</evidence>
<dbReference type="Proteomes" id="UP000243217">
    <property type="component" value="Unassembled WGS sequence"/>
</dbReference>
<dbReference type="Gene3D" id="3.30.70.100">
    <property type="match status" value="1"/>
</dbReference>
<proteinExistence type="predicted"/>
<keyword evidence="2" id="KW-0560">Oxidoreductase</keyword>
<reference evidence="2 3" key="1">
    <citation type="journal article" date="2014" name="Genome Biol. Evol.">
        <title>The secreted proteins of Achlya hypogyna and Thraustotheca clavata identify the ancestral oomycete secretome and reveal gene acquisitions by horizontal gene transfer.</title>
        <authorList>
            <person name="Misner I."/>
            <person name="Blouin N."/>
            <person name="Leonard G."/>
            <person name="Richards T.A."/>
            <person name="Lane C.E."/>
        </authorList>
    </citation>
    <scope>NUCLEOTIDE SEQUENCE [LARGE SCALE GENOMIC DNA]</scope>
    <source>
        <strain evidence="2 3">ATCC 34112</strain>
    </source>
</reference>